<organism evidence="2 3">
    <name type="scientific">Clathrus columnatus</name>
    <dbReference type="NCBI Taxonomy" id="1419009"/>
    <lineage>
        <taxon>Eukaryota</taxon>
        <taxon>Fungi</taxon>
        <taxon>Dikarya</taxon>
        <taxon>Basidiomycota</taxon>
        <taxon>Agaricomycotina</taxon>
        <taxon>Agaricomycetes</taxon>
        <taxon>Phallomycetidae</taxon>
        <taxon>Phallales</taxon>
        <taxon>Clathraceae</taxon>
        <taxon>Clathrus</taxon>
    </lineage>
</organism>
<name>A0AAV5AE38_9AGAM</name>
<dbReference type="PANTHER" id="PTHR30575">
    <property type="entry name" value="PEPTIDASE M20"/>
    <property type="match status" value="1"/>
</dbReference>
<evidence type="ECO:0000313" key="3">
    <source>
        <dbReference type="Proteomes" id="UP001050691"/>
    </source>
</evidence>
<evidence type="ECO:0000259" key="1">
    <source>
        <dbReference type="Pfam" id="PF07687"/>
    </source>
</evidence>
<dbReference type="SUPFAM" id="SSF55031">
    <property type="entry name" value="Bacterial exopeptidase dimerisation domain"/>
    <property type="match status" value="1"/>
</dbReference>
<dbReference type="PANTHER" id="PTHR30575:SF0">
    <property type="entry name" value="XAA-ARG DIPEPTIDASE"/>
    <property type="match status" value="1"/>
</dbReference>
<dbReference type="GO" id="GO:0016805">
    <property type="term" value="F:dipeptidase activity"/>
    <property type="evidence" value="ECO:0007669"/>
    <property type="project" value="TreeGrafter"/>
</dbReference>
<dbReference type="SUPFAM" id="SSF53187">
    <property type="entry name" value="Zn-dependent exopeptidases"/>
    <property type="match status" value="1"/>
</dbReference>
<dbReference type="AlphaFoldDB" id="A0AAV5AE38"/>
<dbReference type="Gene3D" id="3.40.630.10">
    <property type="entry name" value="Zn peptidases"/>
    <property type="match status" value="1"/>
</dbReference>
<dbReference type="Pfam" id="PF07687">
    <property type="entry name" value="M20_dimer"/>
    <property type="match status" value="1"/>
</dbReference>
<dbReference type="InterPro" id="IPR052030">
    <property type="entry name" value="Peptidase_M20/M20A_hydrolases"/>
</dbReference>
<proteinExistence type="predicted"/>
<reference evidence="2" key="1">
    <citation type="submission" date="2021-10" db="EMBL/GenBank/DDBJ databases">
        <title>De novo Genome Assembly of Clathrus columnatus (Basidiomycota, Fungi) Using Illumina and Nanopore Sequence Data.</title>
        <authorList>
            <person name="Ogiso-Tanaka E."/>
            <person name="Itagaki H."/>
            <person name="Hosoya T."/>
            <person name="Hosaka K."/>
        </authorList>
    </citation>
    <scope>NUCLEOTIDE SEQUENCE</scope>
    <source>
        <strain evidence="2">MO-923</strain>
    </source>
</reference>
<comment type="caution">
    <text evidence="2">The sequence shown here is derived from an EMBL/GenBank/DDBJ whole genome shotgun (WGS) entry which is preliminary data.</text>
</comment>
<keyword evidence="3" id="KW-1185">Reference proteome</keyword>
<dbReference type="EMBL" id="BPWL01000006">
    <property type="protein sequence ID" value="GJJ10933.1"/>
    <property type="molecule type" value="Genomic_DNA"/>
</dbReference>
<evidence type="ECO:0000313" key="2">
    <source>
        <dbReference type="EMBL" id="GJJ10933.1"/>
    </source>
</evidence>
<dbReference type="InterPro" id="IPR011650">
    <property type="entry name" value="Peptidase_M20_dimer"/>
</dbReference>
<dbReference type="Proteomes" id="UP001050691">
    <property type="component" value="Unassembled WGS sequence"/>
</dbReference>
<feature type="domain" description="Peptidase M20 dimerisation" evidence="1">
    <location>
        <begin position="76"/>
        <end position="166"/>
    </location>
</feature>
<dbReference type="FunFam" id="3.30.70.360:FF:000004">
    <property type="entry name" value="Peptidase M20 domain-containing protein 2"/>
    <property type="match status" value="1"/>
</dbReference>
<dbReference type="InterPro" id="IPR036264">
    <property type="entry name" value="Bact_exopeptidase_dim_dom"/>
</dbReference>
<gene>
    <name evidence="2" type="ORF">Clacol_005162</name>
</gene>
<sequence length="325" mass="36165">MSLGKYVFLELQARTCADILILVVLTRALIAEEGGGGKLILIERGGYKDMDVCLMAHPGTGNPRTAGSGSCRAIQKLTVEYEGHPAHASAAPWEGQNALDAAFIAYGSIAALRQQIKPTYRIHGIVEGRDWAANIIPDYAKMTWIVRAPTAKETEVFTKRVVKCLEYVFMRAVYSGNNQKEFLERLHSQQRQKPQLNTKPFIREFTDVAAKRYGIDVSPEIEGAIGGSTDFQVPHYVGVIYIRFDFFKALPSIHPSYAIPTQPNGGNHTAQFTASARTKEAHDITFTITKILALNGFRVLDDELFCKEVHVSFEETMKIMRDAPL</sequence>
<dbReference type="Gene3D" id="3.30.70.360">
    <property type="match status" value="1"/>
</dbReference>
<accession>A0AAV5AE38</accession>
<protein>
    <recommendedName>
        <fullName evidence="1">Peptidase M20 dimerisation domain-containing protein</fullName>
    </recommendedName>
</protein>